<evidence type="ECO:0000259" key="1">
    <source>
        <dbReference type="Pfam" id="PF20600"/>
    </source>
</evidence>
<protein>
    <submittedName>
        <fullName evidence="2">Unnamed protein product</fullName>
    </submittedName>
</protein>
<feature type="domain" description="Exodeoxyribonuclease X-like C-terminal" evidence="1">
    <location>
        <begin position="3"/>
        <end position="31"/>
    </location>
</feature>
<evidence type="ECO:0000313" key="2">
    <source>
        <dbReference type="EMBL" id="GMF39007.1"/>
    </source>
</evidence>
<reference evidence="2" key="1">
    <citation type="submission" date="2023-04" db="EMBL/GenBank/DDBJ databases">
        <title>Phytophthora lilii NBRC 32176.</title>
        <authorList>
            <person name="Ichikawa N."/>
            <person name="Sato H."/>
            <person name="Tonouchi N."/>
        </authorList>
    </citation>
    <scope>NUCLEOTIDE SEQUENCE</scope>
    <source>
        <strain evidence="2">NBRC 32176</strain>
    </source>
</reference>
<evidence type="ECO:0000313" key="3">
    <source>
        <dbReference type="Proteomes" id="UP001165083"/>
    </source>
</evidence>
<gene>
    <name evidence="2" type="ORF">Plil01_001620800</name>
</gene>
<sequence length="104" mass="12526">MTLSFGKYRDLTYEEAFDKDPLYMRWVFANHQLMSRHKGLKPFLTEKFTEDDGTFMMSWGKHKLKSIGWIKENDPKYFKWLSRSVYVKEYCKGLKKAINELLVD</sequence>
<dbReference type="EMBL" id="BSXW01001762">
    <property type="protein sequence ID" value="GMF39007.1"/>
    <property type="molecule type" value="Genomic_DNA"/>
</dbReference>
<dbReference type="AlphaFoldDB" id="A0A9W6XH01"/>
<accession>A0A9W6XH01</accession>
<organism evidence="2 3">
    <name type="scientific">Phytophthora lilii</name>
    <dbReference type="NCBI Taxonomy" id="2077276"/>
    <lineage>
        <taxon>Eukaryota</taxon>
        <taxon>Sar</taxon>
        <taxon>Stramenopiles</taxon>
        <taxon>Oomycota</taxon>
        <taxon>Peronosporomycetes</taxon>
        <taxon>Peronosporales</taxon>
        <taxon>Peronosporaceae</taxon>
        <taxon>Phytophthora</taxon>
    </lineage>
</organism>
<comment type="caution">
    <text evidence="2">The sequence shown here is derived from an EMBL/GenBank/DDBJ whole genome shotgun (WGS) entry which is preliminary data.</text>
</comment>
<proteinExistence type="predicted"/>
<dbReference type="Pfam" id="PF20600">
    <property type="entry name" value="ExoX-like_C"/>
    <property type="match status" value="1"/>
</dbReference>
<dbReference type="Proteomes" id="UP001165083">
    <property type="component" value="Unassembled WGS sequence"/>
</dbReference>
<keyword evidence="3" id="KW-1185">Reference proteome</keyword>
<dbReference type="InterPro" id="IPR046768">
    <property type="entry name" value="ExoX-like_C"/>
</dbReference>
<dbReference type="OrthoDB" id="2801544at2759"/>
<name>A0A9W6XH01_9STRA</name>